<accession>A0A6M4SRN9</accession>
<dbReference type="EMBL" id="MN810331">
    <property type="protein sequence ID" value="QJS52025.1"/>
    <property type="molecule type" value="Genomic_DNA"/>
</dbReference>
<dbReference type="Gene3D" id="1.10.287.70">
    <property type="match status" value="1"/>
</dbReference>
<comment type="subcellular location">
    <subcellularLocation>
        <location evidence="1">Membrane</location>
        <topology evidence="1">Multi-pass membrane protein</topology>
    </subcellularLocation>
</comment>
<feature type="transmembrane region" description="Helical" evidence="9">
    <location>
        <begin position="234"/>
        <end position="258"/>
    </location>
</feature>
<proteinExistence type="inferred from homology"/>
<keyword evidence="4 8" id="KW-0812">Transmembrane</keyword>
<dbReference type="PANTHER" id="PTHR11403">
    <property type="entry name" value="CYTOCHROME C OXIDASE SUBUNIT III"/>
    <property type="match status" value="1"/>
</dbReference>
<comment type="similarity">
    <text evidence="2 8">Belongs to the cytochrome c oxidase subunit 3 family.</text>
</comment>
<dbReference type="InterPro" id="IPR013833">
    <property type="entry name" value="Cyt_c_oxidase_su3_a-hlx"/>
</dbReference>
<evidence type="ECO:0000256" key="7">
    <source>
        <dbReference type="ARBA" id="ARBA00023136"/>
    </source>
</evidence>
<dbReference type="PROSITE" id="PS50253">
    <property type="entry name" value="COX3"/>
    <property type="match status" value="1"/>
</dbReference>
<name>A0A6M4SRN9_9CHLO</name>
<dbReference type="InterPro" id="IPR024791">
    <property type="entry name" value="Cyt_c/ubiquinol_Oxase_su3"/>
</dbReference>
<evidence type="ECO:0000256" key="9">
    <source>
        <dbReference type="SAM" id="Phobius"/>
    </source>
</evidence>
<dbReference type="PANTHER" id="PTHR11403:SF7">
    <property type="entry name" value="CYTOCHROME C OXIDASE SUBUNIT 3"/>
    <property type="match status" value="1"/>
</dbReference>
<feature type="transmembrane region" description="Helical" evidence="9">
    <location>
        <begin position="198"/>
        <end position="222"/>
    </location>
</feature>
<protein>
    <recommendedName>
        <fullName evidence="3 8">Cytochrome c oxidase subunit 3</fullName>
    </recommendedName>
</protein>
<geneLocation type="mitochondrion" evidence="11"/>
<feature type="transmembrane region" description="Helical" evidence="9">
    <location>
        <begin position="79"/>
        <end position="102"/>
    </location>
</feature>
<keyword evidence="5" id="KW-1278">Translocase</keyword>
<feature type="transmembrane region" description="Helical" evidence="9">
    <location>
        <begin position="158"/>
        <end position="178"/>
    </location>
</feature>
<evidence type="ECO:0000256" key="4">
    <source>
        <dbReference type="ARBA" id="ARBA00022692"/>
    </source>
</evidence>
<dbReference type="AlphaFoldDB" id="A0A6M4SRN9"/>
<gene>
    <name evidence="11" type="primary">cox3</name>
</gene>
<dbReference type="InterPro" id="IPR000298">
    <property type="entry name" value="Cyt_c_oxidase-like_su3"/>
</dbReference>
<evidence type="ECO:0000313" key="11">
    <source>
        <dbReference type="EMBL" id="QJS52025.1"/>
    </source>
</evidence>
<keyword evidence="6 9" id="KW-1133">Transmembrane helix</keyword>
<dbReference type="InterPro" id="IPR035973">
    <property type="entry name" value="Cyt_c_oxidase_su3-like_sf"/>
</dbReference>
<dbReference type="Gene3D" id="1.20.120.80">
    <property type="entry name" value="Cytochrome c oxidase, subunit III, four-helix bundle"/>
    <property type="match status" value="1"/>
</dbReference>
<feature type="transmembrane region" description="Helical" evidence="9">
    <location>
        <begin position="40"/>
        <end position="59"/>
    </location>
</feature>
<dbReference type="GO" id="GO:0045277">
    <property type="term" value="C:respiratory chain complex IV"/>
    <property type="evidence" value="ECO:0007669"/>
    <property type="project" value="UniProtKB-ARBA"/>
</dbReference>
<sequence length="264" mass="30382">MKLNHPFHLVSLSPWPFTSSIAVFTTAMGAIMYFHRYENAYLMLSFGFVSILYFMFVWWRDVIRESNGHYHTTKVQQGLQMGMILFIVSEAMFFVGFLWAFIHFAAQPSVYLGNEWPPVGIIPVDWTRRPLLNSALLAASYFSANVAKYAMEINLKKLCITNLIITILLGLLFSYYQYLEYSDSAFTLSDSVFGSTFFIATGFHGFHVIVGVLFLLVCLLTLKEATPNHCVGLRLAVLYWHFVDIVWIFLMGIIYYWGSYSRHG</sequence>
<evidence type="ECO:0000256" key="6">
    <source>
        <dbReference type="ARBA" id="ARBA00022989"/>
    </source>
</evidence>
<evidence type="ECO:0000256" key="5">
    <source>
        <dbReference type="ARBA" id="ARBA00022967"/>
    </source>
</evidence>
<dbReference type="Pfam" id="PF00510">
    <property type="entry name" value="COX3"/>
    <property type="match status" value="1"/>
</dbReference>
<dbReference type="SUPFAM" id="SSF81452">
    <property type="entry name" value="Cytochrome c oxidase subunit III-like"/>
    <property type="match status" value="1"/>
</dbReference>
<feature type="transmembrane region" description="Helical" evidence="9">
    <location>
        <begin position="12"/>
        <end position="34"/>
    </location>
</feature>
<evidence type="ECO:0000259" key="10">
    <source>
        <dbReference type="PROSITE" id="PS50253"/>
    </source>
</evidence>
<reference evidence="11" key="1">
    <citation type="journal article" date="2020" name="Mitochondrial DNA Part B Resour">
        <title>Complete mitogenomes of the chlorophycean green algae Bulbochaete rectangularis var. hiloensis (Oedogoniales) and Stigeoclonium helveticum (Chaetophorales) provide insight into the sequence of events that led to the acquisition of a reduced-derived pattern of evolution in the Chlamydomonadales and Sphaeropleales.</title>
        <authorList>
            <person name="Turmel M."/>
            <person name="Belanger A.-S."/>
            <person name="Otis C."/>
            <person name="Lemieux C."/>
        </authorList>
    </citation>
    <scope>NUCLEOTIDE SEQUENCE</scope>
</reference>
<dbReference type="GO" id="GO:0005739">
    <property type="term" value="C:mitochondrion"/>
    <property type="evidence" value="ECO:0007669"/>
    <property type="project" value="TreeGrafter"/>
</dbReference>
<comment type="function">
    <text evidence="8">Component of the cytochrome c oxidase, the last enzyme in the mitochondrial electron transport chain which drives oxidative phosphorylation. The respiratory chain contains 3 multisubunit complexes succinate dehydrogenase (complex II, CII), ubiquinol-cytochrome c oxidoreductase (cytochrome b-c1 complex, complex III, CIII) and cytochrome c oxidase (complex IV, CIV), that cooperate to transfer electrons derived from NADH and succinate to molecular oxygen, creating an electrochemical gradient over the inner membrane that drives transmembrane transport and the ATP synthase. Cytochrome c oxidase is the component of the respiratory chain that catalyzes the reduction of oxygen to water. Electrons originating from reduced cytochrome c in the intermembrane space (IMS) are transferred via the dinuclear copper A center (CU(A)) of subunit 2 and heme A of subunit 1 to the active site in subunit 1, a binuclear center (BNC) formed by heme A3 and copper B (CU(B)). The BNC reduces molecular oxygen to 2 water molecules using 4 electrons from cytochrome c in the IMS and 4 protons from the mitochondrial matrix.</text>
</comment>
<keyword evidence="7 9" id="KW-0472">Membrane</keyword>
<dbReference type="FunFam" id="1.10.287.70:FF:000082">
    <property type="entry name" value="Cytochrome c oxidase subunit 3"/>
    <property type="match status" value="1"/>
</dbReference>
<evidence type="ECO:0000256" key="2">
    <source>
        <dbReference type="ARBA" id="ARBA00010581"/>
    </source>
</evidence>
<dbReference type="CDD" id="cd01665">
    <property type="entry name" value="Cyt_c_Oxidase_III"/>
    <property type="match status" value="1"/>
</dbReference>
<dbReference type="InterPro" id="IPR033945">
    <property type="entry name" value="Cyt_c_oxase_su3_dom"/>
</dbReference>
<evidence type="ECO:0000256" key="8">
    <source>
        <dbReference type="RuleBase" id="RU003375"/>
    </source>
</evidence>
<evidence type="ECO:0000256" key="3">
    <source>
        <dbReference type="ARBA" id="ARBA00015944"/>
    </source>
</evidence>
<keyword evidence="8 11" id="KW-0496">Mitochondrion</keyword>
<dbReference type="GO" id="GO:0006123">
    <property type="term" value="P:mitochondrial electron transport, cytochrome c to oxygen"/>
    <property type="evidence" value="ECO:0007669"/>
    <property type="project" value="TreeGrafter"/>
</dbReference>
<evidence type="ECO:0000256" key="1">
    <source>
        <dbReference type="ARBA" id="ARBA00004141"/>
    </source>
</evidence>
<organism evidence="11">
    <name type="scientific">Bulbochaete rectangularis var. hiloensis</name>
    <dbReference type="NCBI Taxonomy" id="55990"/>
    <lineage>
        <taxon>Eukaryota</taxon>
        <taxon>Viridiplantae</taxon>
        <taxon>Chlorophyta</taxon>
        <taxon>core chlorophytes</taxon>
        <taxon>Chlorophyceae</taxon>
        <taxon>OCC clade</taxon>
        <taxon>Oedogoniales</taxon>
        <taxon>Oedogoniaceae</taxon>
        <taxon>Bulbochaete</taxon>
    </lineage>
</organism>
<dbReference type="GO" id="GO:0004129">
    <property type="term" value="F:cytochrome-c oxidase activity"/>
    <property type="evidence" value="ECO:0007669"/>
    <property type="project" value="InterPro"/>
</dbReference>
<feature type="domain" description="Heme-copper oxidase subunit III family profile" evidence="10">
    <location>
        <begin position="3"/>
        <end position="259"/>
    </location>
</feature>